<accession>R7TI84</accession>
<dbReference type="GO" id="GO:0005615">
    <property type="term" value="C:extracellular space"/>
    <property type="evidence" value="ECO:0007669"/>
    <property type="project" value="TreeGrafter"/>
</dbReference>
<dbReference type="EMBL" id="KB310592">
    <property type="protein sequence ID" value="ELT91251.1"/>
    <property type="molecule type" value="Genomic_DNA"/>
</dbReference>
<dbReference type="OrthoDB" id="6107924at2759"/>
<evidence type="ECO:0008006" key="7">
    <source>
        <dbReference type="Google" id="ProtNLM"/>
    </source>
</evidence>
<protein>
    <recommendedName>
        <fullName evidence="7">LRRNT domain-containing protein</fullName>
    </recommendedName>
</protein>
<evidence type="ECO:0000256" key="2">
    <source>
        <dbReference type="ARBA" id="ARBA00022729"/>
    </source>
</evidence>
<dbReference type="EMBL" id="AMQN01013915">
    <property type="status" value="NOT_ANNOTATED_CDS"/>
    <property type="molecule type" value="Genomic_DNA"/>
</dbReference>
<reference evidence="6" key="1">
    <citation type="submission" date="2012-12" db="EMBL/GenBank/DDBJ databases">
        <authorList>
            <person name="Hellsten U."/>
            <person name="Grimwood J."/>
            <person name="Chapman J.A."/>
            <person name="Shapiro H."/>
            <person name="Aerts A."/>
            <person name="Otillar R.P."/>
            <person name="Terry A.Y."/>
            <person name="Boore J.L."/>
            <person name="Simakov O."/>
            <person name="Marletaz F."/>
            <person name="Cho S.-J."/>
            <person name="Edsinger-Gonzales E."/>
            <person name="Havlak P."/>
            <person name="Kuo D.-H."/>
            <person name="Larsson T."/>
            <person name="Lv J."/>
            <person name="Arendt D."/>
            <person name="Savage R."/>
            <person name="Osoegawa K."/>
            <person name="de Jong P."/>
            <person name="Lindberg D.R."/>
            <person name="Seaver E.C."/>
            <person name="Weisblat D.A."/>
            <person name="Putnam N.H."/>
            <person name="Grigoriev I.V."/>
            <person name="Rokhsar D.S."/>
        </authorList>
    </citation>
    <scope>NUCLEOTIDE SEQUENCE</scope>
    <source>
        <strain evidence="6">I ESC-2004</strain>
    </source>
</reference>
<dbReference type="PROSITE" id="PS51450">
    <property type="entry name" value="LRR"/>
    <property type="match status" value="2"/>
</dbReference>
<dbReference type="PANTHER" id="PTHR24373:SF284">
    <property type="entry name" value="CHONDROADHERIN-LIKE PROTEIN"/>
    <property type="match status" value="1"/>
</dbReference>
<feature type="non-terminal residue" evidence="4">
    <location>
        <position position="1"/>
    </location>
</feature>
<keyword evidence="6" id="KW-1185">Reference proteome</keyword>
<dbReference type="InterPro" id="IPR050328">
    <property type="entry name" value="Dev_Immune_Receptor"/>
</dbReference>
<dbReference type="PRINTS" id="PR00019">
    <property type="entry name" value="LEURICHRPT"/>
</dbReference>
<evidence type="ECO:0000313" key="5">
    <source>
        <dbReference type="EnsemblMetazoa" id="CapteP65222"/>
    </source>
</evidence>
<dbReference type="InterPro" id="IPR003591">
    <property type="entry name" value="Leu-rich_rpt_typical-subtyp"/>
</dbReference>
<name>R7TI84_CAPTE</name>
<dbReference type="SUPFAM" id="SSF52058">
    <property type="entry name" value="L domain-like"/>
    <property type="match status" value="1"/>
</dbReference>
<dbReference type="HOGENOM" id="CLU_1485580_0_0_1"/>
<dbReference type="SMART" id="SM00369">
    <property type="entry name" value="LRR_TYP"/>
    <property type="match status" value="5"/>
</dbReference>
<keyword evidence="3" id="KW-0677">Repeat</keyword>
<organism evidence="4">
    <name type="scientific">Capitella teleta</name>
    <name type="common">Polychaete worm</name>
    <dbReference type="NCBI Taxonomy" id="283909"/>
    <lineage>
        <taxon>Eukaryota</taxon>
        <taxon>Metazoa</taxon>
        <taxon>Spiralia</taxon>
        <taxon>Lophotrochozoa</taxon>
        <taxon>Annelida</taxon>
        <taxon>Polychaeta</taxon>
        <taxon>Sedentaria</taxon>
        <taxon>Scolecida</taxon>
        <taxon>Capitellidae</taxon>
        <taxon>Capitella</taxon>
    </lineage>
</organism>
<keyword evidence="2" id="KW-0732">Signal</keyword>
<dbReference type="Proteomes" id="UP000014760">
    <property type="component" value="Unassembled WGS sequence"/>
</dbReference>
<dbReference type="PANTHER" id="PTHR24373">
    <property type="entry name" value="SLIT RELATED LEUCINE-RICH REPEAT NEURONAL PROTEIN"/>
    <property type="match status" value="1"/>
</dbReference>
<feature type="non-terminal residue" evidence="4">
    <location>
        <position position="182"/>
    </location>
</feature>
<sequence length="182" mass="20716">IQVLDLSNTNISNLPEDFFWGFYSLQILNLSGNQIQNIHPNTFARLQYLTFLDLTKTSLSTEILATSMSSNQSLEELNVENNAILNIDTSRLNYPSLEVLNVRFNSIWRLKSDLLNHVPNLKSLNNIPYFGVVSNDMFQGFPNLTHLSISHNEIRVIEANSFTGLPSLTTLDISNNRLRFIN</sequence>
<dbReference type="Gene3D" id="3.80.10.10">
    <property type="entry name" value="Ribonuclease Inhibitor"/>
    <property type="match status" value="2"/>
</dbReference>
<gene>
    <name evidence="4" type="ORF">CAPTEDRAFT_65222</name>
</gene>
<evidence type="ECO:0000313" key="6">
    <source>
        <dbReference type="Proteomes" id="UP000014760"/>
    </source>
</evidence>
<evidence type="ECO:0000256" key="3">
    <source>
        <dbReference type="ARBA" id="ARBA00022737"/>
    </source>
</evidence>
<reference evidence="4 6" key="2">
    <citation type="journal article" date="2013" name="Nature">
        <title>Insights into bilaterian evolution from three spiralian genomes.</title>
        <authorList>
            <person name="Simakov O."/>
            <person name="Marletaz F."/>
            <person name="Cho S.J."/>
            <person name="Edsinger-Gonzales E."/>
            <person name="Havlak P."/>
            <person name="Hellsten U."/>
            <person name="Kuo D.H."/>
            <person name="Larsson T."/>
            <person name="Lv J."/>
            <person name="Arendt D."/>
            <person name="Savage R."/>
            <person name="Osoegawa K."/>
            <person name="de Jong P."/>
            <person name="Grimwood J."/>
            <person name="Chapman J.A."/>
            <person name="Shapiro H."/>
            <person name="Aerts A."/>
            <person name="Otillar R.P."/>
            <person name="Terry A.Y."/>
            <person name="Boore J.L."/>
            <person name="Grigoriev I.V."/>
            <person name="Lindberg D.R."/>
            <person name="Seaver E.C."/>
            <person name="Weisblat D.A."/>
            <person name="Putnam N.H."/>
            <person name="Rokhsar D.S."/>
        </authorList>
    </citation>
    <scope>NUCLEOTIDE SEQUENCE</scope>
    <source>
        <strain evidence="4 6">I ESC-2004</strain>
    </source>
</reference>
<evidence type="ECO:0000256" key="1">
    <source>
        <dbReference type="ARBA" id="ARBA00022614"/>
    </source>
</evidence>
<dbReference type="GO" id="GO:0031012">
    <property type="term" value="C:extracellular matrix"/>
    <property type="evidence" value="ECO:0007669"/>
    <property type="project" value="TreeGrafter"/>
</dbReference>
<dbReference type="Pfam" id="PF13855">
    <property type="entry name" value="LRR_8"/>
    <property type="match status" value="2"/>
</dbReference>
<dbReference type="EnsemblMetazoa" id="CapteT65222">
    <property type="protein sequence ID" value="CapteP65222"/>
    <property type="gene ID" value="CapteG65222"/>
</dbReference>
<dbReference type="InterPro" id="IPR001611">
    <property type="entry name" value="Leu-rich_rpt"/>
</dbReference>
<dbReference type="AlphaFoldDB" id="R7TI84"/>
<dbReference type="InterPro" id="IPR032675">
    <property type="entry name" value="LRR_dom_sf"/>
</dbReference>
<reference evidence="5" key="3">
    <citation type="submission" date="2015-06" db="UniProtKB">
        <authorList>
            <consortium name="EnsemblMetazoa"/>
        </authorList>
    </citation>
    <scope>IDENTIFICATION</scope>
</reference>
<evidence type="ECO:0000313" key="4">
    <source>
        <dbReference type="EMBL" id="ELT91251.1"/>
    </source>
</evidence>
<proteinExistence type="predicted"/>
<keyword evidence="1" id="KW-0433">Leucine-rich repeat</keyword>
<dbReference type="STRING" id="283909.R7TI84"/>